<feature type="compositionally biased region" description="Low complexity" evidence="1">
    <location>
        <begin position="141"/>
        <end position="150"/>
    </location>
</feature>
<gene>
    <name evidence="2" type="ORF">PCOR1329_LOCUS79397</name>
</gene>
<evidence type="ECO:0000256" key="1">
    <source>
        <dbReference type="SAM" id="MobiDB-lite"/>
    </source>
</evidence>
<evidence type="ECO:0000313" key="2">
    <source>
        <dbReference type="EMBL" id="CAK0902949.1"/>
    </source>
</evidence>
<comment type="caution">
    <text evidence="2">The sequence shown here is derived from an EMBL/GenBank/DDBJ whole genome shotgun (WGS) entry which is preliminary data.</text>
</comment>
<dbReference type="Proteomes" id="UP001189429">
    <property type="component" value="Unassembled WGS sequence"/>
</dbReference>
<proteinExistence type="predicted"/>
<accession>A0ABN9XVW3</accession>
<reference evidence="2" key="1">
    <citation type="submission" date="2023-10" db="EMBL/GenBank/DDBJ databases">
        <authorList>
            <person name="Chen Y."/>
            <person name="Shah S."/>
            <person name="Dougan E. K."/>
            <person name="Thang M."/>
            <person name="Chan C."/>
        </authorList>
    </citation>
    <scope>NUCLEOTIDE SEQUENCE [LARGE SCALE GENOMIC DNA]</scope>
</reference>
<organism evidence="2 3">
    <name type="scientific">Prorocentrum cordatum</name>
    <dbReference type="NCBI Taxonomy" id="2364126"/>
    <lineage>
        <taxon>Eukaryota</taxon>
        <taxon>Sar</taxon>
        <taxon>Alveolata</taxon>
        <taxon>Dinophyceae</taxon>
        <taxon>Prorocentrales</taxon>
        <taxon>Prorocentraceae</taxon>
        <taxon>Prorocentrum</taxon>
    </lineage>
</organism>
<evidence type="ECO:0000313" key="3">
    <source>
        <dbReference type="Proteomes" id="UP001189429"/>
    </source>
</evidence>
<protein>
    <submittedName>
        <fullName evidence="2">Uncharacterized protein</fullName>
    </submittedName>
</protein>
<feature type="region of interest" description="Disordered" evidence="1">
    <location>
        <begin position="77"/>
        <end position="97"/>
    </location>
</feature>
<dbReference type="EMBL" id="CAUYUJ010021142">
    <property type="protein sequence ID" value="CAK0902949.1"/>
    <property type="molecule type" value="Genomic_DNA"/>
</dbReference>
<feature type="compositionally biased region" description="Basic and acidic residues" evidence="1">
    <location>
        <begin position="86"/>
        <end position="96"/>
    </location>
</feature>
<name>A0ABN9XVW3_9DINO</name>
<keyword evidence="3" id="KW-1185">Reference proteome</keyword>
<feature type="region of interest" description="Disordered" evidence="1">
    <location>
        <begin position="131"/>
        <end position="164"/>
    </location>
</feature>
<sequence length="313" mass="33910">MGPARVGAGAQPASSGRRSSYLGRFTETARAPAADMQLVTKMQSAPAELAMDAGDQTPGSAWKLCVRGTFLDPVDPAGPTVKQVRRRSDPGLHSDRPSFFAEEEGYAKQLQAKMNGLGGPSATEEFARLSTVAPSRRSSRGSRGSSGFSWPGPPEGEALPHGFPSNGSLGHPHLCRRPCKDAASCRASCSFCHLPHEARRPQLDKINRLTLRLVDRHALIEALLGTMRGRVAELGLGEEALRALEEWREDVAAAPPAAAEAEAVRAATPWEVRRLQRFLRALHLNDLCFLPVPLDIRAASNRMMDKLRDLRVA</sequence>
<feature type="region of interest" description="Disordered" evidence="1">
    <location>
        <begin position="1"/>
        <end position="26"/>
    </location>
</feature>